<organism evidence="3 4">
    <name type="scientific">Beggiatoa leptomitoformis</name>
    <dbReference type="NCBI Taxonomy" id="288004"/>
    <lineage>
        <taxon>Bacteria</taxon>
        <taxon>Pseudomonadati</taxon>
        <taxon>Pseudomonadota</taxon>
        <taxon>Gammaproteobacteria</taxon>
        <taxon>Thiotrichales</taxon>
        <taxon>Thiotrichaceae</taxon>
        <taxon>Beggiatoa</taxon>
    </lineage>
</organism>
<protein>
    <submittedName>
        <fullName evidence="3">Thioredoxin fold domain-containing protein</fullName>
    </submittedName>
</protein>
<accession>A0A2N9YAB9</accession>
<dbReference type="Gene3D" id="3.40.30.10">
    <property type="entry name" value="Glutaredoxin"/>
    <property type="match status" value="2"/>
</dbReference>
<evidence type="ECO:0000256" key="1">
    <source>
        <dbReference type="SAM" id="SignalP"/>
    </source>
</evidence>
<evidence type="ECO:0000259" key="2">
    <source>
        <dbReference type="Pfam" id="PF13098"/>
    </source>
</evidence>
<dbReference type="Proteomes" id="UP000234271">
    <property type="component" value="Chromosome"/>
</dbReference>
<gene>
    <name evidence="3" type="ORF">BLE401_00950</name>
</gene>
<evidence type="ECO:0000313" key="3">
    <source>
        <dbReference type="EMBL" id="AUI67400.1"/>
    </source>
</evidence>
<sequence>MKIIFLSVFLWLCSAASMAESLFFQDEPSLVNALKTVQTTQKKGVFLFIESAAHCPLCNYMQAIVFPEKTVTDFYQQHFVSVLLNADSQTAIIDFSGKSSTQQILTKQLNIENKPLPLALFFNPQGDLLYTFQGISQQPEEFLWLGEYISTEAYQQYSFTDYKQARYASNPPKKVDSQAFFDVTFGDLQAELETAKKQGKQGIMLFFEMDGCPFCKRMRETIFTQATVQAFYKKHFLIFPIDILGDIELTDFQGNLVSSKVFSQTTNRVRSTPVIIFYSVEGEPLYRFMGITEDAQTFLWLADYVLSGEYQRQPFKAYQQVRRKMSSE</sequence>
<dbReference type="InterPro" id="IPR012336">
    <property type="entry name" value="Thioredoxin-like_fold"/>
</dbReference>
<keyword evidence="1" id="KW-0732">Signal</keyword>
<feature type="signal peptide" evidence="1">
    <location>
        <begin position="1"/>
        <end position="19"/>
    </location>
</feature>
<reference evidence="4" key="1">
    <citation type="submission" date="2016-12" db="EMBL/GenBank/DDBJ databases">
        <title>Complete Genome Sequence of Beggiatoa leptomitiformis D-401.</title>
        <authorList>
            <person name="Fomenkov A."/>
            <person name="Vincze T."/>
            <person name="Grabovich M."/>
            <person name="Anton B.P."/>
            <person name="Dubinina G."/>
            <person name="Orlova M."/>
            <person name="Belousova E."/>
            <person name="Roberts R.J."/>
        </authorList>
    </citation>
    <scope>NUCLEOTIDE SEQUENCE [LARGE SCALE GENOMIC DNA]</scope>
    <source>
        <strain evidence="4">D-401</strain>
    </source>
</reference>
<dbReference type="AlphaFoldDB" id="A0A2N9YAB9"/>
<dbReference type="EMBL" id="CP018889">
    <property type="protein sequence ID" value="AUI67400.1"/>
    <property type="molecule type" value="Genomic_DNA"/>
</dbReference>
<dbReference type="OrthoDB" id="9791630at2"/>
<evidence type="ECO:0000313" key="4">
    <source>
        <dbReference type="Proteomes" id="UP000234271"/>
    </source>
</evidence>
<feature type="domain" description="Thioredoxin-like fold" evidence="2">
    <location>
        <begin position="197"/>
        <end position="298"/>
    </location>
</feature>
<keyword evidence="4" id="KW-1185">Reference proteome</keyword>
<dbReference type="STRING" id="288004.AL038_05045"/>
<dbReference type="RefSeq" id="WP_062149925.1">
    <property type="nucleotide sequence ID" value="NZ_CP012373.2"/>
</dbReference>
<dbReference type="SUPFAM" id="SSF52833">
    <property type="entry name" value="Thioredoxin-like"/>
    <property type="match status" value="2"/>
</dbReference>
<dbReference type="InterPro" id="IPR036249">
    <property type="entry name" value="Thioredoxin-like_sf"/>
</dbReference>
<proteinExistence type="predicted"/>
<dbReference type="Pfam" id="PF13098">
    <property type="entry name" value="Thioredoxin_2"/>
    <property type="match status" value="1"/>
</dbReference>
<feature type="chain" id="PRO_5014970981" evidence="1">
    <location>
        <begin position="20"/>
        <end position="328"/>
    </location>
</feature>
<name>A0A2N9YAB9_9GAMM</name>